<dbReference type="Gene3D" id="1.20.1070.10">
    <property type="entry name" value="Rhodopsin 7-helix transmembrane proteins"/>
    <property type="match status" value="1"/>
</dbReference>
<dbReference type="SUPFAM" id="SSF81321">
    <property type="entry name" value="Family A G protein-coupled receptor-like"/>
    <property type="match status" value="1"/>
</dbReference>
<dbReference type="PANTHER" id="PTHR24240">
    <property type="entry name" value="OPSIN"/>
    <property type="match status" value="1"/>
</dbReference>
<keyword evidence="5 9" id="KW-0472">Membrane</keyword>
<dbReference type="AlphaFoldDB" id="A0A673XK62"/>
<organism evidence="11 12">
    <name type="scientific">Salmo trutta</name>
    <name type="common">Brown trout</name>
    <dbReference type="NCBI Taxonomy" id="8032"/>
    <lineage>
        <taxon>Eukaryota</taxon>
        <taxon>Metazoa</taxon>
        <taxon>Chordata</taxon>
        <taxon>Craniata</taxon>
        <taxon>Vertebrata</taxon>
        <taxon>Euteleostomi</taxon>
        <taxon>Actinopterygii</taxon>
        <taxon>Neopterygii</taxon>
        <taxon>Teleostei</taxon>
        <taxon>Protacanthopterygii</taxon>
        <taxon>Salmoniformes</taxon>
        <taxon>Salmonidae</taxon>
        <taxon>Salmoninae</taxon>
        <taxon>Salmo</taxon>
    </lineage>
</organism>
<name>A0A673XK62_SALTR</name>
<evidence type="ECO:0000256" key="9">
    <source>
        <dbReference type="SAM" id="Phobius"/>
    </source>
</evidence>
<dbReference type="Pfam" id="PF00001">
    <property type="entry name" value="7tm_1"/>
    <property type="match status" value="1"/>
</dbReference>
<sequence>CAILSLHCQYIKGFTVLSVLGNAAVLVTSALRPTHLKAPELLTVNLAVTDIGMALSMYPLSIASLFNHAWIGGDSSCLYYGLMGMIFSTASIVTLAVMGLVRYLCFLSKSTNNMHILVSVLIWLYSGLWAVFPLLGWGGYGPEPFGVACSVDWASYQDSLNHSTFIMSLSIFCTFIPCLLILFSYSGIAWKLHKAYQSIQNGNFNYGHIERKVTLMAVLISSGFIVAWSPYVVLSFWYMFQGKASLAPLVSLLPCLFAKGSTAYNPFIYYIFRRSFRLQLRQLRGLICCSAQPDTPSRGETGEEGRQTLRSDLRQSLPEEKSGAPLVGELGTAALEIQSENELTSSC</sequence>
<dbReference type="Ensembl" id="ENSSTUT00000022435.1">
    <property type="protein sequence ID" value="ENSSTUP00000021342.1"/>
    <property type="gene ID" value="ENSSTUG00000009409.1"/>
</dbReference>
<proteinExistence type="predicted"/>
<reference evidence="11" key="3">
    <citation type="submission" date="2025-09" db="UniProtKB">
        <authorList>
            <consortium name="Ensembl"/>
        </authorList>
    </citation>
    <scope>IDENTIFICATION</scope>
</reference>
<feature type="compositionally biased region" description="Basic and acidic residues" evidence="8">
    <location>
        <begin position="300"/>
        <end position="322"/>
    </location>
</feature>
<evidence type="ECO:0000256" key="8">
    <source>
        <dbReference type="SAM" id="MobiDB-lite"/>
    </source>
</evidence>
<gene>
    <name evidence="11" type="primary">LOC115203850</name>
</gene>
<dbReference type="InterPro" id="IPR017452">
    <property type="entry name" value="GPCR_Rhodpsn_7TM"/>
</dbReference>
<feature type="transmembrane region" description="Helical" evidence="9">
    <location>
        <begin position="246"/>
        <end position="272"/>
    </location>
</feature>
<dbReference type="InterPro" id="IPR050125">
    <property type="entry name" value="GPCR_opsins"/>
</dbReference>
<evidence type="ECO:0000313" key="12">
    <source>
        <dbReference type="Proteomes" id="UP000472277"/>
    </source>
</evidence>
<evidence type="ECO:0000259" key="10">
    <source>
        <dbReference type="PROSITE" id="PS50262"/>
    </source>
</evidence>
<keyword evidence="7" id="KW-0807">Transducer</keyword>
<evidence type="ECO:0000256" key="4">
    <source>
        <dbReference type="ARBA" id="ARBA00023040"/>
    </source>
</evidence>
<dbReference type="PROSITE" id="PS50262">
    <property type="entry name" value="G_PROTEIN_RECEP_F1_2"/>
    <property type="match status" value="1"/>
</dbReference>
<evidence type="ECO:0000256" key="5">
    <source>
        <dbReference type="ARBA" id="ARBA00023136"/>
    </source>
</evidence>
<feature type="transmembrane region" description="Helical" evidence="9">
    <location>
        <begin position="165"/>
        <end position="192"/>
    </location>
</feature>
<dbReference type="GO" id="GO:0004930">
    <property type="term" value="F:G protein-coupled receptor activity"/>
    <property type="evidence" value="ECO:0007669"/>
    <property type="project" value="UniProtKB-KW"/>
</dbReference>
<feature type="transmembrane region" description="Helical" evidence="9">
    <location>
        <begin position="43"/>
        <end position="66"/>
    </location>
</feature>
<keyword evidence="2 9" id="KW-0812">Transmembrane</keyword>
<feature type="region of interest" description="Disordered" evidence="8">
    <location>
        <begin position="294"/>
        <end position="325"/>
    </location>
</feature>
<keyword evidence="4" id="KW-0297">G-protein coupled receptor</keyword>
<feature type="transmembrane region" description="Helical" evidence="9">
    <location>
        <begin position="116"/>
        <end position="135"/>
    </location>
</feature>
<evidence type="ECO:0000256" key="2">
    <source>
        <dbReference type="ARBA" id="ARBA00022692"/>
    </source>
</evidence>
<feature type="transmembrane region" description="Helical" evidence="9">
    <location>
        <begin position="78"/>
        <end position="104"/>
    </location>
</feature>
<dbReference type="GO" id="GO:0016020">
    <property type="term" value="C:membrane"/>
    <property type="evidence" value="ECO:0007669"/>
    <property type="project" value="UniProtKB-SubCell"/>
</dbReference>
<accession>A0A673XK62</accession>
<keyword evidence="6" id="KW-0675">Receptor</keyword>
<evidence type="ECO:0000256" key="1">
    <source>
        <dbReference type="ARBA" id="ARBA00004141"/>
    </source>
</evidence>
<dbReference type="FunFam" id="1.20.1070.10:FF:000219">
    <property type="entry name" value="Opsin 5-like 2"/>
    <property type="match status" value="1"/>
</dbReference>
<evidence type="ECO:0000256" key="6">
    <source>
        <dbReference type="ARBA" id="ARBA00023170"/>
    </source>
</evidence>
<evidence type="ECO:0000256" key="3">
    <source>
        <dbReference type="ARBA" id="ARBA00022989"/>
    </source>
</evidence>
<reference evidence="11" key="2">
    <citation type="submission" date="2025-08" db="UniProtKB">
        <authorList>
            <consortium name="Ensembl"/>
        </authorList>
    </citation>
    <scope>IDENTIFICATION</scope>
</reference>
<dbReference type="Proteomes" id="UP000472277">
    <property type="component" value="Chromosome 1"/>
</dbReference>
<dbReference type="PRINTS" id="PR00237">
    <property type="entry name" value="GPCRRHODOPSN"/>
</dbReference>
<protein>
    <submittedName>
        <fullName evidence="11">Opsin 8, group member a</fullName>
    </submittedName>
</protein>
<feature type="transmembrane region" description="Helical" evidence="9">
    <location>
        <begin position="13"/>
        <end position="31"/>
    </location>
</feature>
<feature type="domain" description="G-protein coupled receptors family 1 profile" evidence="10">
    <location>
        <begin position="21"/>
        <end position="269"/>
    </location>
</feature>
<dbReference type="GeneTree" id="ENSGT01120000271854"/>
<keyword evidence="12" id="KW-1185">Reference proteome</keyword>
<reference evidence="11" key="1">
    <citation type="submission" date="2021-04" db="EMBL/GenBank/DDBJ databases">
        <authorList>
            <consortium name="Wellcome Sanger Institute Data Sharing"/>
        </authorList>
    </citation>
    <scope>NUCLEOTIDE SEQUENCE [LARGE SCALE GENOMIC DNA]</scope>
</reference>
<evidence type="ECO:0000256" key="7">
    <source>
        <dbReference type="ARBA" id="ARBA00023224"/>
    </source>
</evidence>
<comment type="subcellular location">
    <subcellularLocation>
        <location evidence="1">Membrane</location>
        <topology evidence="1">Multi-pass membrane protein</topology>
    </subcellularLocation>
</comment>
<feature type="transmembrane region" description="Helical" evidence="9">
    <location>
        <begin position="213"/>
        <end position="240"/>
    </location>
</feature>
<dbReference type="InterPro" id="IPR000276">
    <property type="entry name" value="GPCR_Rhodpsn"/>
</dbReference>
<keyword evidence="3 9" id="KW-1133">Transmembrane helix</keyword>
<evidence type="ECO:0000313" key="11">
    <source>
        <dbReference type="Ensembl" id="ENSSTUP00000021342.1"/>
    </source>
</evidence>